<dbReference type="CDD" id="cd14969">
    <property type="entry name" value="7tmA_Opsins_type2_animals"/>
    <property type="match status" value="1"/>
</dbReference>
<evidence type="ECO:0000256" key="7">
    <source>
        <dbReference type="ARBA" id="ARBA00023224"/>
    </source>
</evidence>
<evidence type="ECO:0000313" key="12">
    <source>
        <dbReference type="EMBL" id="PVD25364.1"/>
    </source>
</evidence>
<dbReference type="GO" id="GO:0004930">
    <property type="term" value="F:G protein-coupled receptor activity"/>
    <property type="evidence" value="ECO:0007669"/>
    <property type="project" value="UniProtKB-KW"/>
</dbReference>
<reference evidence="12 13" key="1">
    <citation type="submission" date="2018-04" db="EMBL/GenBank/DDBJ databases">
        <title>The genome of golden apple snail Pomacea canaliculata provides insight into stress tolerance and invasive adaptation.</title>
        <authorList>
            <person name="Liu C."/>
            <person name="Liu B."/>
            <person name="Ren Y."/>
            <person name="Zhang Y."/>
            <person name="Wang H."/>
            <person name="Li S."/>
            <person name="Jiang F."/>
            <person name="Yin L."/>
            <person name="Zhang G."/>
            <person name="Qian W."/>
            <person name="Fan W."/>
        </authorList>
    </citation>
    <scope>NUCLEOTIDE SEQUENCE [LARGE SCALE GENOMIC DNA]</scope>
    <source>
        <strain evidence="12">SZHN2017</strain>
        <tissue evidence="12">Muscle</tissue>
    </source>
</reference>
<dbReference type="PRINTS" id="PR00237">
    <property type="entry name" value="GPCRRHODOPSN"/>
</dbReference>
<dbReference type="PROSITE" id="PS00237">
    <property type="entry name" value="G_PROTEIN_RECEP_F1_1"/>
    <property type="match status" value="1"/>
</dbReference>
<organism evidence="12 13">
    <name type="scientific">Pomacea canaliculata</name>
    <name type="common">Golden apple snail</name>
    <dbReference type="NCBI Taxonomy" id="400727"/>
    <lineage>
        <taxon>Eukaryota</taxon>
        <taxon>Metazoa</taxon>
        <taxon>Spiralia</taxon>
        <taxon>Lophotrochozoa</taxon>
        <taxon>Mollusca</taxon>
        <taxon>Gastropoda</taxon>
        <taxon>Caenogastropoda</taxon>
        <taxon>Architaenioglossa</taxon>
        <taxon>Ampullarioidea</taxon>
        <taxon>Ampullariidae</taxon>
        <taxon>Pomacea</taxon>
    </lineage>
</organism>
<evidence type="ECO:0000256" key="6">
    <source>
        <dbReference type="ARBA" id="ARBA00023170"/>
    </source>
</evidence>
<gene>
    <name evidence="12" type="ORF">C0Q70_15864</name>
</gene>
<proteinExistence type="inferred from homology"/>
<keyword evidence="7 8" id="KW-0807">Transducer</keyword>
<feature type="transmembrane region" description="Helical" evidence="10">
    <location>
        <begin position="206"/>
        <end position="227"/>
    </location>
</feature>
<feature type="compositionally biased region" description="Acidic residues" evidence="9">
    <location>
        <begin position="368"/>
        <end position="379"/>
    </location>
</feature>
<evidence type="ECO:0000313" key="13">
    <source>
        <dbReference type="Proteomes" id="UP000245119"/>
    </source>
</evidence>
<evidence type="ECO:0000259" key="11">
    <source>
        <dbReference type="PROSITE" id="PS50262"/>
    </source>
</evidence>
<dbReference type="InterPro" id="IPR050125">
    <property type="entry name" value="GPCR_opsins"/>
</dbReference>
<evidence type="ECO:0000256" key="3">
    <source>
        <dbReference type="ARBA" id="ARBA00022989"/>
    </source>
</evidence>
<comment type="subcellular location">
    <subcellularLocation>
        <location evidence="1">Membrane</location>
        <topology evidence="1">Multi-pass membrane protein</topology>
    </subcellularLocation>
</comment>
<keyword evidence="3 10" id="KW-1133">Transmembrane helix</keyword>
<dbReference type="Pfam" id="PF00001">
    <property type="entry name" value="7tm_1"/>
    <property type="match status" value="1"/>
</dbReference>
<feature type="transmembrane region" description="Helical" evidence="10">
    <location>
        <begin position="274"/>
        <end position="300"/>
    </location>
</feature>
<dbReference type="Proteomes" id="UP000245119">
    <property type="component" value="Linkage Group LG9"/>
</dbReference>
<dbReference type="SUPFAM" id="SSF81321">
    <property type="entry name" value="Family A G protein-coupled receptor-like"/>
    <property type="match status" value="1"/>
</dbReference>
<accession>A0A2T7NW38</accession>
<feature type="transmembrane region" description="Helical" evidence="10">
    <location>
        <begin position="42"/>
        <end position="69"/>
    </location>
</feature>
<evidence type="ECO:0000256" key="1">
    <source>
        <dbReference type="ARBA" id="ARBA00004141"/>
    </source>
</evidence>
<feature type="region of interest" description="Disordered" evidence="9">
    <location>
        <begin position="365"/>
        <end position="425"/>
    </location>
</feature>
<dbReference type="EMBL" id="PZQS01000009">
    <property type="protein sequence ID" value="PVD25364.1"/>
    <property type="molecule type" value="Genomic_DNA"/>
</dbReference>
<feature type="transmembrane region" description="Helical" evidence="10">
    <location>
        <begin position="155"/>
        <end position="175"/>
    </location>
</feature>
<dbReference type="PROSITE" id="PS50262">
    <property type="entry name" value="G_PROTEIN_RECEP_F1_2"/>
    <property type="match status" value="1"/>
</dbReference>
<dbReference type="Gene3D" id="1.20.1070.10">
    <property type="entry name" value="Rhodopsin 7-helix transmembrane proteins"/>
    <property type="match status" value="1"/>
</dbReference>
<dbReference type="InterPro" id="IPR000276">
    <property type="entry name" value="GPCR_Rhodpsn"/>
</dbReference>
<dbReference type="OrthoDB" id="6142583at2759"/>
<dbReference type="PANTHER" id="PTHR24240">
    <property type="entry name" value="OPSIN"/>
    <property type="match status" value="1"/>
</dbReference>
<comment type="similarity">
    <text evidence="8">Belongs to the G-protein coupled receptor 1 family.</text>
</comment>
<dbReference type="InterPro" id="IPR017452">
    <property type="entry name" value="GPCR_Rhodpsn_7TM"/>
</dbReference>
<feature type="transmembrane region" description="Helical" evidence="10">
    <location>
        <begin position="89"/>
        <end position="108"/>
    </location>
</feature>
<name>A0A2T7NW38_POMCA</name>
<feature type="domain" description="G-protein coupled receptors family 1 profile" evidence="11">
    <location>
        <begin position="59"/>
        <end position="326"/>
    </location>
</feature>
<keyword evidence="6 8" id="KW-0675">Receptor</keyword>
<dbReference type="STRING" id="400727.A0A2T7NW38"/>
<keyword evidence="13" id="KW-1185">Reference proteome</keyword>
<evidence type="ECO:0000256" key="5">
    <source>
        <dbReference type="ARBA" id="ARBA00023136"/>
    </source>
</evidence>
<evidence type="ECO:0000256" key="2">
    <source>
        <dbReference type="ARBA" id="ARBA00022692"/>
    </source>
</evidence>
<keyword evidence="5 10" id="KW-0472">Membrane</keyword>
<evidence type="ECO:0000256" key="8">
    <source>
        <dbReference type="RuleBase" id="RU000688"/>
    </source>
</evidence>
<dbReference type="GO" id="GO:0016020">
    <property type="term" value="C:membrane"/>
    <property type="evidence" value="ECO:0007669"/>
    <property type="project" value="UniProtKB-SubCell"/>
</dbReference>
<evidence type="ECO:0000256" key="4">
    <source>
        <dbReference type="ARBA" id="ARBA00023040"/>
    </source>
</evidence>
<dbReference type="AlphaFoldDB" id="A0A2T7NW38"/>
<sequence>MASSAGDLDGESSSLSVLTVSAQDAVSAGDAVHPARMSRAGYMVVGATLTLTWVLGTLGNATCLAVFTLHKRLRSPTNMFVMSLNTSDLLMSSVACFFCLSSAWRGGWLYGHAGCTFEGFLVYLLGMTSMYSLAAISLDRYIVIAKPLLGPRITPRVAGGSIALCWLGGFLWAALPLVGWNEYRLEGGGISCSVVWESTSTLYTSYIWAIFFFCFLLPVGVMFFSYYHIFMTVSNWVSILRVRIRVVSRNQTWDKNSRIARRNQKVEKKMAKTIAAMLGAYLGCWMPYTVFSFAVCFLGSGSISAELATYPAIIAKSQGVLNPIIYVASNKQFRQNQCCHQSHVQAFYELLPCLGLRRALVKQIEKEGESEESDVDEDTAGPTTRAERAGKNKGGKQPQSKQKASCMAVHPTPGNRHPTPDVDNQPSETVVEDIFLVSDAGSQGHVEEIELKDKGCVVTGGCDLGSAPQRRASVTHGTIFPRIDGARPDPDPDPDLTLAVSFLEASGLNSRTLLTL</sequence>
<evidence type="ECO:0000256" key="9">
    <source>
        <dbReference type="SAM" id="MobiDB-lite"/>
    </source>
</evidence>
<keyword evidence="4 8" id="KW-0297">G-protein coupled receptor</keyword>
<keyword evidence="2 8" id="KW-0812">Transmembrane</keyword>
<protein>
    <recommendedName>
        <fullName evidence="11">G-protein coupled receptors family 1 profile domain-containing protein</fullName>
    </recommendedName>
</protein>
<comment type="caution">
    <text evidence="12">The sequence shown here is derived from an EMBL/GenBank/DDBJ whole genome shotgun (WGS) entry which is preliminary data.</text>
</comment>
<feature type="transmembrane region" description="Helical" evidence="10">
    <location>
        <begin position="120"/>
        <end position="143"/>
    </location>
</feature>
<evidence type="ECO:0000256" key="10">
    <source>
        <dbReference type="SAM" id="Phobius"/>
    </source>
</evidence>